<comment type="similarity">
    <text evidence="1">Belongs to the UPF0065 (bug) family.</text>
</comment>
<dbReference type="PANTHER" id="PTHR42928">
    <property type="entry name" value="TRICARBOXYLATE-BINDING PROTEIN"/>
    <property type="match status" value="1"/>
</dbReference>
<keyword evidence="2" id="KW-0732">Signal</keyword>
<reference evidence="4" key="1">
    <citation type="submission" date="2017-06" db="EMBL/GenBank/DDBJ databases">
        <title>Herbaspirillum phytohormonus sp. nov., isolated from the root nodule of Robinia pseudoacacia in lead-zinc mine.</title>
        <authorList>
            <person name="Fan M."/>
            <person name="Lin Y."/>
        </authorList>
    </citation>
    <scope>NUCLEOTIDE SEQUENCE [LARGE SCALE GENOMIC DNA]</scope>
    <source>
        <strain evidence="4">SC-089</strain>
    </source>
</reference>
<feature type="signal peptide" evidence="2">
    <location>
        <begin position="1"/>
        <end position="25"/>
    </location>
</feature>
<dbReference type="Gene3D" id="3.40.190.150">
    <property type="entry name" value="Bordetella uptake gene, domain 1"/>
    <property type="match status" value="1"/>
</dbReference>
<evidence type="ECO:0000256" key="1">
    <source>
        <dbReference type="ARBA" id="ARBA00006987"/>
    </source>
</evidence>
<name>A0A225M8E4_9BURK</name>
<accession>A0A225M8E4</accession>
<protein>
    <submittedName>
        <fullName evidence="3">ABC transporter substrate-binding protein</fullName>
    </submittedName>
</protein>
<dbReference type="OrthoDB" id="9780943at2"/>
<dbReference type="InterPro" id="IPR042100">
    <property type="entry name" value="Bug_dom1"/>
</dbReference>
<dbReference type="RefSeq" id="WP_088604390.1">
    <property type="nucleotide sequence ID" value="NZ_NJIH01000009.1"/>
</dbReference>
<evidence type="ECO:0000313" key="4">
    <source>
        <dbReference type="Proteomes" id="UP000214603"/>
    </source>
</evidence>
<gene>
    <name evidence="3" type="ORF">CEY11_15795</name>
</gene>
<organism evidence="3 4">
    <name type="scientific">Candidimonas nitroreducens</name>
    <dbReference type="NCBI Taxonomy" id="683354"/>
    <lineage>
        <taxon>Bacteria</taxon>
        <taxon>Pseudomonadati</taxon>
        <taxon>Pseudomonadota</taxon>
        <taxon>Betaproteobacteria</taxon>
        <taxon>Burkholderiales</taxon>
        <taxon>Alcaligenaceae</taxon>
        <taxon>Candidimonas</taxon>
    </lineage>
</organism>
<dbReference type="Pfam" id="PF03401">
    <property type="entry name" value="TctC"/>
    <property type="match status" value="1"/>
</dbReference>
<keyword evidence="4" id="KW-1185">Reference proteome</keyword>
<dbReference type="EMBL" id="NJIH01000009">
    <property type="protein sequence ID" value="OWT57386.1"/>
    <property type="molecule type" value="Genomic_DNA"/>
</dbReference>
<evidence type="ECO:0000256" key="2">
    <source>
        <dbReference type="SAM" id="SignalP"/>
    </source>
</evidence>
<evidence type="ECO:0000313" key="3">
    <source>
        <dbReference type="EMBL" id="OWT57386.1"/>
    </source>
</evidence>
<dbReference type="PANTHER" id="PTHR42928:SF5">
    <property type="entry name" value="BLR1237 PROTEIN"/>
    <property type="match status" value="1"/>
</dbReference>
<dbReference type="Gene3D" id="3.40.190.10">
    <property type="entry name" value="Periplasmic binding protein-like II"/>
    <property type="match status" value="1"/>
</dbReference>
<sequence>MNLYHMAATAILSCTALLGTTLAGAEPAGEAWPSRPITIIAPYGAGGTTDLVARLIAKSISEATKQPVVVENKGGVGGVLGTSAFVRLKNNGYTFLVSNLAPQVIAAIMRNKPPYDPIKDFAPIAMVSEADEFLAVNAKLPVHSVKELIAYARAHPGQLNYGSPGIGSFGHFASELFAMQAGISIQHIPYDSKGSMGALNDFMSGNLQILIDPAVVPVRNDPRVRLLATSNTERFPGTPDVPTLRQSGLPDYVVTGWFGLFGAPGTPQAVIEKLTGIIHKASASPQWQRYLLGLGLTPLYLGPDQFSKRLRADLDKFRAIKAQAHIPYLD</sequence>
<dbReference type="AlphaFoldDB" id="A0A225M8E4"/>
<feature type="chain" id="PRO_5011990952" evidence="2">
    <location>
        <begin position="26"/>
        <end position="330"/>
    </location>
</feature>
<proteinExistence type="inferred from homology"/>
<dbReference type="InterPro" id="IPR005064">
    <property type="entry name" value="BUG"/>
</dbReference>
<dbReference type="Proteomes" id="UP000214603">
    <property type="component" value="Unassembled WGS sequence"/>
</dbReference>
<dbReference type="CDD" id="cd07012">
    <property type="entry name" value="PBP2_Bug_TTT"/>
    <property type="match status" value="1"/>
</dbReference>
<comment type="caution">
    <text evidence="3">The sequence shown here is derived from an EMBL/GenBank/DDBJ whole genome shotgun (WGS) entry which is preliminary data.</text>
</comment>
<dbReference type="PIRSF" id="PIRSF017082">
    <property type="entry name" value="YflP"/>
    <property type="match status" value="1"/>
</dbReference>